<gene>
    <name evidence="1" type="ORF">V6N11_042491</name>
</gene>
<evidence type="ECO:0000313" key="2">
    <source>
        <dbReference type="Proteomes" id="UP001396334"/>
    </source>
</evidence>
<keyword evidence="2" id="KW-1185">Reference proteome</keyword>
<evidence type="ECO:0000313" key="1">
    <source>
        <dbReference type="EMBL" id="KAK9005043.1"/>
    </source>
</evidence>
<name>A0ABR2QWG9_9ROSI</name>
<accession>A0ABR2QWG9</accession>
<organism evidence="1 2">
    <name type="scientific">Hibiscus sabdariffa</name>
    <name type="common">roselle</name>
    <dbReference type="NCBI Taxonomy" id="183260"/>
    <lineage>
        <taxon>Eukaryota</taxon>
        <taxon>Viridiplantae</taxon>
        <taxon>Streptophyta</taxon>
        <taxon>Embryophyta</taxon>
        <taxon>Tracheophyta</taxon>
        <taxon>Spermatophyta</taxon>
        <taxon>Magnoliopsida</taxon>
        <taxon>eudicotyledons</taxon>
        <taxon>Gunneridae</taxon>
        <taxon>Pentapetalae</taxon>
        <taxon>rosids</taxon>
        <taxon>malvids</taxon>
        <taxon>Malvales</taxon>
        <taxon>Malvaceae</taxon>
        <taxon>Malvoideae</taxon>
        <taxon>Hibiscus</taxon>
    </lineage>
</organism>
<dbReference type="Proteomes" id="UP001396334">
    <property type="component" value="Unassembled WGS sequence"/>
</dbReference>
<comment type="caution">
    <text evidence="1">The sequence shown here is derived from an EMBL/GenBank/DDBJ whole genome shotgun (WGS) entry which is preliminary data.</text>
</comment>
<sequence length="214" mass="23976">MAPASPGAHSFRPSPLEKTVGRSFSSLSFSQRSCLFLFHRFELLLEKTVGRSMEVATPDDPWLFLRCSYEVESKILSLTRAFCEESGRSTECQGFSLLFLGFSFPLRPPPKPLFPLMLLWSWLTFDVGMLCLSSLSTAYGNIMFVFLTASDDCALTIKILSSDVGSRCSSRFRRFCSYVGEGDPSPTLELFKKLFNDQRLVALASESNVPVLFL</sequence>
<proteinExistence type="predicted"/>
<reference evidence="1 2" key="1">
    <citation type="journal article" date="2024" name="G3 (Bethesda)">
        <title>Genome assembly of Hibiscus sabdariffa L. provides insights into metabolisms of medicinal natural products.</title>
        <authorList>
            <person name="Kim T."/>
        </authorList>
    </citation>
    <scope>NUCLEOTIDE SEQUENCE [LARGE SCALE GENOMIC DNA]</scope>
    <source>
        <strain evidence="1">TK-2024</strain>
        <tissue evidence="1">Old leaves</tissue>
    </source>
</reference>
<dbReference type="EMBL" id="JBBPBN010000030">
    <property type="protein sequence ID" value="KAK9005043.1"/>
    <property type="molecule type" value="Genomic_DNA"/>
</dbReference>
<protein>
    <submittedName>
        <fullName evidence="1">Uncharacterized protein</fullName>
    </submittedName>
</protein>